<accession>A0A8S2ZC03</accession>
<evidence type="ECO:0000313" key="1">
    <source>
        <dbReference type="EMBL" id="CAF4615557.1"/>
    </source>
</evidence>
<dbReference type="Proteomes" id="UP000676336">
    <property type="component" value="Unassembled WGS sequence"/>
</dbReference>
<gene>
    <name evidence="1" type="ORF">SMN809_LOCUS39652</name>
</gene>
<protein>
    <submittedName>
        <fullName evidence="1">Uncharacterized protein</fullName>
    </submittedName>
</protein>
<dbReference type="AlphaFoldDB" id="A0A8S2ZC03"/>
<feature type="non-terminal residue" evidence="1">
    <location>
        <position position="59"/>
    </location>
</feature>
<comment type="caution">
    <text evidence="1">The sequence shown here is derived from an EMBL/GenBank/DDBJ whole genome shotgun (WGS) entry which is preliminary data.</text>
</comment>
<feature type="non-terminal residue" evidence="1">
    <location>
        <position position="1"/>
    </location>
</feature>
<evidence type="ECO:0000313" key="2">
    <source>
        <dbReference type="Proteomes" id="UP000676336"/>
    </source>
</evidence>
<reference evidence="1" key="1">
    <citation type="submission" date="2021-02" db="EMBL/GenBank/DDBJ databases">
        <authorList>
            <person name="Nowell W R."/>
        </authorList>
    </citation>
    <scope>NUCLEOTIDE SEQUENCE</scope>
</reference>
<sequence>KEIFTYKELLEGSNNRDGLKQIVGHIMEDARRIESGRITGAYVTGAIGQRSASSSSSQV</sequence>
<dbReference type="EMBL" id="CAJOBI010107041">
    <property type="protein sequence ID" value="CAF4615557.1"/>
    <property type="molecule type" value="Genomic_DNA"/>
</dbReference>
<organism evidence="1 2">
    <name type="scientific">Rotaria magnacalcarata</name>
    <dbReference type="NCBI Taxonomy" id="392030"/>
    <lineage>
        <taxon>Eukaryota</taxon>
        <taxon>Metazoa</taxon>
        <taxon>Spiralia</taxon>
        <taxon>Gnathifera</taxon>
        <taxon>Rotifera</taxon>
        <taxon>Eurotatoria</taxon>
        <taxon>Bdelloidea</taxon>
        <taxon>Philodinida</taxon>
        <taxon>Philodinidae</taxon>
        <taxon>Rotaria</taxon>
    </lineage>
</organism>
<proteinExistence type="predicted"/>
<name>A0A8S2ZC03_9BILA</name>